<name>A0A8J9VPR0_9NEOP</name>
<keyword evidence="3" id="KW-1185">Reference proteome</keyword>
<reference evidence="2" key="1">
    <citation type="submission" date="2021-12" db="EMBL/GenBank/DDBJ databases">
        <authorList>
            <person name="Martin H S."/>
        </authorList>
    </citation>
    <scope>NUCLEOTIDE SEQUENCE</scope>
</reference>
<feature type="compositionally biased region" description="Basic and acidic residues" evidence="1">
    <location>
        <begin position="8"/>
        <end position="20"/>
    </location>
</feature>
<evidence type="ECO:0000256" key="1">
    <source>
        <dbReference type="SAM" id="MobiDB-lite"/>
    </source>
</evidence>
<feature type="region of interest" description="Disordered" evidence="1">
    <location>
        <begin position="71"/>
        <end position="90"/>
    </location>
</feature>
<dbReference type="AlphaFoldDB" id="A0A8J9VPR0"/>
<evidence type="ECO:0000313" key="3">
    <source>
        <dbReference type="Proteomes" id="UP000838878"/>
    </source>
</evidence>
<gene>
    <name evidence="2" type="ORF">BINO364_LOCUS15973</name>
</gene>
<evidence type="ECO:0000313" key="2">
    <source>
        <dbReference type="EMBL" id="CAH0731060.1"/>
    </source>
</evidence>
<accession>A0A8J9VPR0</accession>
<proteinExistence type="predicted"/>
<dbReference type="EMBL" id="OV170229">
    <property type="protein sequence ID" value="CAH0731060.1"/>
    <property type="molecule type" value="Genomic_DNA"/>
</dbReference>
<dbReference type="OrthoDB" id="6375801at2759"/>
<feature type="non-terminal residue" evidence="2">
    <location>
        <position position="120"/>
    </location>
</feature>
<organism evidence="2 3">
    <name type="scientific">Brenthis ino</name>
    <name type="common">lesser marbled fritillary</name>
    <dbReference type="NCBI Taxonomy" id="405034"/>
    <lineage>
        <taxon>Eukaryota</taxon>
        <taxon>Metazoa</taxon>
        <taxon>Ecdysozoa</taxon>
        <taxon>Arthropoda</taxon>
        <taxon>Hexapoda</taxon>
        <taxon>Insecta</taxon>
        <taxon>Pterygota</taxon>
        <taxon>Neoptera</taxon>
        <taxon>Endopterygota</taxon>
        <taxon>Lepidoptera</taxon>
        <taxon>Glossata</taxon>
        <taxon>Ditrysia</taxon>
        <taxon>Papilionoidea</taxon>
        <taxon>Nymphalidae</taxon>
        <taxon>Heliconiinae</taxon>
        <taxon>Argynnini</taxon>
        <taxon>Brenthis</taxon>
    </lineage>
</organism>
<feature type="region of interest" description="Disordered" evidence="1">
    <location>
        <begin position="1"/>
        <end position="20"/>
    </location>
</feature>
<feature type="compositionally biased region" description="Polar residues" evidence="1">
    <location>
        <begin position="71"/>
        <end position="88"/>
    </location>
</feature>
<sequence length="120" mass="14518">MPLTQTEISRRHNEKLKKTNPEKYLDMEKKIKSRAIKAYQNNKRYFLIVRCKKRKEGCHRTKTVHTIQFTSNEQPAHTQHQHNMQKTGQMKKIRKLKTSWLHKSQKDLNKMRQKVEAIHI</sequence>
<protein>
    <submittedName>
        <fullName evidence="2">Uncharacterized protein</fullName>
    </submittedName>
</protein>
<dbReference type="Proteomes" id="UP000838878">
    <property type="component" value="Chromosome 9"/>
</dbReference>